<feature type="domain" description="F-box/LRR-repeat protein 15/At3g58940/PEG3-like LRR" evidence="2">
    <location>
        <begin position="102"/>
        <end position="245"/>
    </location>
</feature>
<dbReference type="PANTHER" id="PTHR31900:SF34">
    <property type="entry name" value="EMB|CAB62440.1-RELATED"/>
    <property type="match status" value="1"/>
</dbReference>
<evidence type="ECO:0000259" key="1">
    <source>
        <dbReference type="Pfam" id="PF00646"/>
    </source>
</evidence>
<sequence>MATTEQRGGRKRRKREKIDRISDLPDSVICHILSFLPTKSSVRTSILGQRWRFLWAYVPILYFHREKKEFINGVISLHKMHTISTFRLLLRKKHYDKHQHIAWVTAAVNRNVRNLYLVSLSNYYMPLPQHLFTCKTLVELVLNSCHVTLPSCPVYLPRLEKLHLISVRFEADNESSSLPHLLSGCPVLEELEIECSLNFFTLSVSSPTLKRLRIALEVGGGDDDDVTKLLELNTPSLTHLQLGNCFFRNIKSGAMTSLIESDISLCSYEGDEEEIFVYSRLRLEFIDRLCNVKSLELDLSRFTGRIVDSVLSAWSWTMSFHNLTKLDLTADCRFLPKFLESADNLEILIFTE</sequence>
<dbReference type="PANTHER" id="PTHR31900">
    <property type="entry name" value="F-BOX/RNI SUPERFAMILY PROTEIN-RELATED"/>
    <property type="match status" value="1"/>
</dbReference>
<dbReference type="InterPro" id="IPR053781">
    <property type="entry name" value="F-box_AtFBL13-like"/>
</dbReference>
<dbReference type="InterPro" id="IPR036047">
    <property type="entry name" value="F-box-like_dom_sf"/>
</dbReference>
<feature type="non-terminal residue" evidence="3">
    <location>
        <position position="352"/>
    </location>
</feature>
<dbReference type="CDD" id="cd22160">
    <property type="entry name" value="F-box_AtFBL13-like"/>
    <property type="match status" value="1"/>
</dbReference>
<dbReference type="eggNOG" id="ENOG502RYTW">
    <property type="taxonomic scope" value="Eukaryota"/>
</dbReference>
<accession>A0A022RZ35</accession>
<gene>
    <name evidence="3" type="ORF">MIMGU_mgv1a026703mg</name>
</gene>
<dbReference type="Gene3D" id="1.20.1280.50">
    <property type="match status" value="1"/>
</dbReference>
<dbReference type="InterPro" id="IPR001810">
    <property type="entry name" value="F-box_dom"/>
</dbReference>
<proteinExistence type="predicted"/>
<dbReference type="Pfam" id="PF24758">
    <property type="entry name" value="LRR_At5g56370"/>
    <property type="match status" value="1"/>
</dbReference>
<dbReference type="Pfam" id="PF00646">
    <property type="entry name" value="F-box"/>
    <property type="match status" value="1"/>
</dbReference>
<dbReference type="SUPFAM" id="SSF52047">
    <property type="entry name" value="RNI-like"/>
    <property type="match status" value="1"/>
</dbReference>
<dbReference type="Proteomes" id="UP000030748">
    <property type="component" value="Unassembled WGS sequence"/>
</dbReference>
<reference evidence="3 4" key="1">
    <citation type="journal article" date="2013" name="Proc. Natl. Acad. Sci. U.S.A.">
        <title>Fine-scale variation in meiotic recombination in Mimulus inferred from population shotgun sequencing.</title>
        <authorList>
            <person name="Hellsten U."/>
            <person name="Wright K.M."/>
            <person name="Jenkins J."/>
            <person name="Shu S."/>
            <person name="Yuan Y."/>
            <person name="Wessler S.R."/>
            <person name="Schmutz J."/>
            <person name="Willis J.H."/>
            <person name="Rokhsar D.S."/>
        </authorList>
    </citation>
    <scope>NUCLEOTIDE SEQUENCE [LARGE SCALE GENOMIC DNA]</scope>
    <source>
        <strain evidence="4">cv. DUN x IM62</strain>
    </source>
</reference>
<dbReference type="InterPro" id="IPR032675">
    <property type="entry name" value="LRR_dom_sf"/>
</dbReference>
<dbReference type="EMBL" id="KI630206">
    <property type="protein sequence ID" value="EYU44928.1"/>
    <property type="molecule type" value="Genomic_DNA"/>
</dbReference>
<name>A0A022RZ35_ERYGU</name>
<dbReference type="STRING" id="4155.A0A022RZ35"/>
<dbReference type="AlphaFoldDB" id="A0A022RZ35"/>
<evidence type="ECO:0000313" key="3">
    <source>
        <dbReference type="EMBL" id="EYU44928.1"/>
    </source>
</evidence>
<evidence type="ECO:0000259" key="2">
    <source>
        <dbReference type="Pfam" id="PF24758"/>
    </source>
</evidence>
<dbReference type="SUPFAM" id="SSF81383">
    <property type="entry name" value="F-box domain"/>
    <property type="match status" value="1"/>
</dbReference>
<dbReference type="InterPro" id="IPR050232">
    <property type="entry name" value="FBL13/AtMIF1-like"/>
</dbReference>
<evidence type="ECO:0000313" key="4">
    <source>
        <dbReference type="Proteomes" id="UP000030748"/>
    </source>
</evidence>
<keyword evidence="4" id="KW-1185">Reference proteome</keyword>
<dbReference type="InterPro" id="IPR055411">
    <property type="entry name" value="LRR_FXL15/At3g58940/PEG3-like"/>
</dbReference>
<protein>
    <submittedName>
        <fullName evidence="3">Uncharacterized protein</fullName>
    </submittedName>
</protein>
<dbReference type="Gene3D" id="3.80.10.10">
    <property type="entry name" value="Ribonuclease Inhibitor"/>
    <property type="match status" value="2"/>
</dbReference>
<feature type="domain" description="F-box" evidence="1">
    <location>
        <begin position="21"/>
        <end position="59"/>
    </location>
</feature>
<organism evidence="3 4">
    <name type="scientific">Erythranthe guttata</name>
    <name type="common">Yellow monkey flower</name>
    <name type="synonym">Mimulus guttatus</name>
    <dbReference type="NCBI Taxonomy" id="4155"/>
    <lineage>
        <taxon>Eukaryota</taxon>
        <taxon>Viridiplantae</taxon>
        <taxon>Streptophyta</taxon>
        <taxon>Embryophyta</taxon>
        <taxon>Tracheophyta</taxon>
        <taxon>Spermatophyta</taxon>
        <taxon>Magnoliopsida</taxon>
        <taxon>eudicotyledons</taxon>
        <taxon>Gunneridae</taxon>
        <taxon>Pentapetalae</taxon>
        <taxon>asterids</taxon>
        <taxon>lamiids</taxon>
        <taxon>Lamiales</taxon>
        <taxon>Phrymaceae</taxon>
        <taxon>Erythranthe</taxon>
    </lineage>
</organism>